<dbReference type="Gene3D" id="3.30.565.10">
    <property type="entry name" value="Histidine kinase-like ATPase, C-terminal domain"/>
    <property type="match status" value="1"/>
</dbReference>
<dbReference type="Pfam" id="PF08447">
    <property type="entry name" value="PAS_3"/>
    <property type="match status" value="1"/>
</dbReference>
<dbReference type="PRINTS" id="PR00344">
    <property type="entry name" value="BCTRLSENSOR"/>
</dbReference>
<dbReference type="InterPro" id="IPR004358">
    <property type="entry name" value="Sig_transdc_His_kin-like_C"/>
</dbReference>
<protein>
    <recommendedName>
        <fullName evidence="2">histidine kinase</fullName>
        <ecNumber evidence="2">2.7.13.3</ecNumber>
    </recommendedName>
</protein>
<evidence type="ECO:0000256" key="4">
    <source>
        <dbReference type="ARBA" id="ARBA00022679"/>
    </source>
</evidence>
<dbReference type="SUPFAM" id="SSF55785">
    <property type="entry name" value="PYP-like sensor domain (PAS domain)"/>
    <property type="match status" value="2"/>
</dbReference>
<feature type="domain" description="PAC" evidence="10">
    <location>
        <begin position="379"/>
        <end position="431"/>
    </location>
</feature>
<dbReference type="Gene3D" id="1.10.287.130">
    <property type="match status" value="1"/>
</dbReference>
<dbReference type="CDD" id="cd00130">
    <property type="entry name" value="PAS"/>
    <property type="match status" value="2"/>
</dbReference>
<dbReference type="InterPro" id="IPR000014">
    <property type="entry name" value="PAS"/>
</dbReference>
<dbReference type="GO" id="GO:0000155">
    <property type="term" value="F:phosphorelay sensor kinase activity"/>
    <property type="evidence" value="ECO:0007669"/>
    <property type="project" value="InterPro"/>
</dbReference>
<dbReference type="OrthoDB" id="9815750at2"/>
<dbReference type="InterPro" id="IPR003594">
    <property type="entry name" value="HATPase_dom"/>
</dbReference>
<feature type="domain" description="PAC" evidence="10">
    <location>
        <begin position="507"/>
        <end position="559"/>
    </location>
</feature>
<feature type="domain" description="PAS" evidence="9">
    <location>
        <begin position="455"/>
        <end position="501"/>
    </location>
</feature>
<evidence type="ECO:0000256" key="1">
    <source>
        <dbReference type="ARBA" id="ARBA00000085"/>
    </source>
</evidence>
<dbReference type="EMBL" id="RQFA01000028">
    <property type="protein sequence ID" value="TGK35559.1"/>
    <property type="molecule type" value="Genomic_DNA"/>
</dbReference>
<dbReference type="Pfam" id="PF13426">
    <property type="entry name" value="PAS_9"/>
    <property type="match status" value="1"/>
</dbReference>
<dbReference type="InterPro" id="IPR035965">
    <property type="entry name" value="PAS-like_dom_sf"/>
</dbReference>
<keyword evidence="4" id="KW-0808">Transferase</keyword>
<dbReference type="CDD" id="cd00082">
    <property type="entry name" value="HisKA"/>
    <property type="match status" value="1"/>
</dbReference>
<dbReference type="Gene3D" id="3.30.450.20">
    <property type="entry name" value="PAS domain"/>
    <property type="match status" value="2"/>
</dbReference>
<feature type="modified residue" description="4-aspartylphosphate" evidence="6">
    <location>
        <position position="61"/>
    </location>
</feature>
<dbReference type="AlphaFoldDB" id="A0A5F1YCR1"/>
<sequence>MYTSKRPRQFLQVEIRAARADELKTILSSVPYLAFSLENVTSYEDVWDKIRCGGYDLVFFDDRVSDPKELERLRRYRLEGGGSQVVLLTDFSDLDFLRSMFSFGVSDYLRYETLTPEVLERTVRHCTQVMDSSIKSFEYSKKIDNLLSFQSKLNSSELGFPEFYDFIADNIRDLCDCQSVLVEILKEDRFVCAGGSGNGTRFSGFEFQYKNDLSSGVIESRSTIRIEDFETDPRLNRDQTKLATGRSGVALPLYFLDRPLGVLKIFSSEAYTFSKDDVKILELASSITGGILYERGLLAELKEKNLSITETQTIAKIGNWSLNLETGNFVCAENTRRIFGLEQSYEFDPEKREDPFVFVLDRDRVEKLRKYYIKNSECYEIEYRIVNKEGGTFRVAERARVYRNREGKAVRLEGTFQDLTGLRNSEESLKFLKTGVEMSEDAYIVSESVWTQGIGRKIIYVNEAFVKLTGYKRDEVLGKSATLLQGPKSDPRIVERIQASLGLMTSLKEEIVIYDKAGRDLLVDIGIYPIRDEFGSVTHFISIIRDISEKRVHENKLRQSQKMEAVGQLAGGIAHDFNNLLNVILGNLEILQVNLKTQPELLRWVRSALDAIQKGVDLNRRLLSFAREQPVNPETLDVNYLIREFVPILSKARTENHRIEYDLSPIPMLCSLERGGLENALLNLVINSKDAMPEGGVVRIRTEFLKVGPSSNFFFADLEEGSYCLLTVTDGGSGMSEETRHRLFEPFYTTKGGKGTGLGLPMVYSFVKRSKGKIEILFEPEGGTTFAILIPVILGGDDPTVFGCARSEKVILVSDDAVYSEIASAFLKRMGCKFWTTGDAARIFPLIEENSPITCVMLDASVPNADLAIERLSENPSVRLIRFGKENCGKSISIPRPYCISEFSKLFQNGLRSHVTV</sequence>
<evidence type="ECO:0000256" key="2">
    <source>
        <dbReference type="ARBA" id="ARBA00012438"/>
    </source>
</evidence>
<comment type="catalytic activity">
    <reaction evidence="1">
        <text>ATP + protein L-histidine = ADP + protein N-phospho-L-histidine.</text>
        <dbReference type="EC" id="2.7.13.3"/>
    </reaction>
</comment>
<proteinExistence type="predicted"/>
<feature type="domain" description="Histidine kinase" evidence="7">
    <location>
        <begin position="572"/>
        <end position="794"/>
    </location>
</feature>
<dbReference type="SUPFAM" id="SSF55781">
    <property type="entry name" value="GAF domain-like"/>
    <property type="match status" value="1"/>
</dbReference>
<reference evidence="11" key="1">
    <citation type="journal article" date="2019" name="PLoS Negl. Trop. Dis.">
        <title>Revisiting the worldwide diversity of Leptospira species in the environment.</title>
        <authorList>
            <person name="Vincent A.T."/>
            <person name="Schiettekatte O."/>
            <person name="Bourhy P."/>
            <person name="Veyrier F.J."/>
            <person name="Picardeau M."/>
        </authorList>
    </citation>
    <scope>NUCLEOTIDE SEQUENCE [LARGE SCALE GENOMIC DNA]</scope>
    <source>
        <strain evidence="11">201800299</strain>
    </source>
</reference>
<dbReference type="EC" id="2.7.13.3" evidence="2"/>
<evidence type="ECO:0000256" key="6">
    <source>
        <dbReference type="PROSITE-ProRule" id="PRU00169"/>
    </source>
</evidence>
<dbReference type="InterPro" id="IPR001610">
    <property type="entry name" value="PAC"/>
</dbReference>
<keyword evidence="3 6" id="KW-0597">Phosphoprotein</keyword>
<dbReference type="SUPFAM" id="SSF52172">
    <property type="entry name" value="CheY-like"/>
    <property type="match status" value="1"/>
</dbReference>
<evidence type="ECO:0000313" key="11">
    <source>
        <dbReference type="EMBL" id="TGK35559.1"/>
    </source>
</evidence>
<evidence type="ECO:0000313" key="12">
    <source>
        <dbReference type="Proteomes" id="UP000298277"/>
    </source>
</evidence>
<dbReference type="PANTHER" id="PTHR43065">
    <property type="entry name" value="SENSOR HISTIDINE KINASE"/>
    <property type="match status" value="1"/>
</dbReference>
<dbReference type="InterPro" id="IPR003661">
    <property type="entry name" value="HisK_dim/P_dom"/>
</dbReference>
<dbReference type="Pfam" id="PF02518">
    <property type="entry name" value="HATPase_c"/>
    <property type="match status" value="1"/>
</dbReference>
<dbReference type="SUPFAM" id="SSF55874">
    <property type="entry name" value="ATPase domain of HSP90 chaperone/DNA topoisomerase II/histidine kinase"/>
    <property type="match status" value="1"/>
</dbReference>
<accession>A0A5F1YCR1</accession>
<keyword evidence="5" id="KW-0418">Kinase</keyword>
<dbReference type="InterPro" id="IPR036890">
    <property type="entry name" value="HATPase_C_sf"/>
</dbReference>
<dbReference type="PROSITE" id="PS50109">
    <property type="entry name" value="HIS_KIN"/>
    <property type="match status" value="1"/>
</dbReference>
<dbReference type="PANTHER" id="PTHR43065:SF42">
    <property type="entry name" value="TWO-COMPONENT SENSOR PPRA"/>
    <property type="match status" value="1"/>
</dbReference>
<organism evidence="11 12">
    <name type="scientific">Leptospira gomenensis</name>
    <dbReference type="NCBI Taxonomy" id="2484974"/>
    <lineage>
        <taxon>Bacteria</taxon>
        <taxon>Pseudomonadati</taxon>
        <taxon>Spirochaetota</taxon>
        <taxon>Spirochaetia</taxon>
        <taxon>Leptospirales</taxon>
        <taxon>Leptospiraceae</taxon>
        <taxon>Leptospira</taxon>
    </lineage>
</organism>
<evidence type="ECO:0000259" key="8">
    <source>
        <dbReference type="PROSITE" id="PS50110"/>
    </source>
</evidence>
<dbReference type="InterPro" id="IPR036097">
    <property type="entry name" value="HisK_dim/P_sf"/>
</dbReference>
<evidence type="ECO:0000259" key="7">
    <source>
        <dbReference type="PROSITE" id="PS50109"/>
    </source>
</evidence>
<dbReference type="Gene3D" id="3.30.450.40">
    <property type="match status" value="1"/>
</dbReference>
<dbReference type="SMART" id="SM00387">
    <property type="entry name" value="HATPase_c"/>
    <property type="match status" value="1"/>
</dbReference>
<dbReference type="Gene3D" id="2.10.70.100">
    <property type="match status" value="1"/>
</dbReference>
<dbReference type="RefSeq" id="WP_135592575.1">
    <property type="nucleotide sequence ID" value="NZ_RQEZ01000107.1"/>
</dbReference>
<dbReference type="InterPro" id="IPR001789">
    <property type="entry name" value="Sig_transdc_resp-reg_receiver"/>
</dbReference>
<evidence type="ECO:0000259" key="10">
    <source>
        <dbReference type="PROSITE" id="PS50113"/>
    </source>
</evidence>
<dbReference type="InterPro" id="IPR029016">
    <property type="entry name" value="GAF-like_dom_sf"/>
</dbReference>
<dbReference type="InterPro" id="IPR011006">
    <property type="entry name" value="CheY-like_superfamily"/>
</dbReference>
<dbReference type="InterPro" id="IPR000700">
    <property type="entry name" value="PAS-assoc_C"/>
</dbReference>
<dbReference type="SMART" id="SM00388">
    <property type="entry name" value="HisKA"/>
    <property type="match status" value="1"/>
</dbReference>
<gene>
    <name evidence="11" type="ORF">EHQ17_06440</name>
</gene>
<dbReference type="PROSITE" id="PS50112">
    <property type="entry name" value="PAS"/>
    <property type="match status" value="1"/>
</dbReference>
<dbReference type="Pfam" id="PF00512">
    <property type="entry name" value="HisKA"/>
    <property type="match status" value="1"/>
</dbReference>
<name>A0A5F1YCR1_9LEPT</name>
<dbReference type="SMART" id="SM00086">
    <property type="entry name" value="PAC"/>
    <property type="match status" value="2"/>
</dbReference>
<dbReference type="PROSITE" id="PS50113">
    <property type="entry name" value="PAC"/>
    <property type="match status" value="2"/>
</dbReference>
<dbReference type="InterPro" id="IPR005467">
    <property type="entry name" value="His_kinase_dom"/>
</dbReference>
<dbReference type="NCBIfam" id="TIGR00229">
    <property type="entry name" value="sensory_box"/>
    <property type="match status" value="1"/>
</dbReference>
<dbReference type="InterPro" id="IPR013655">
    <property type="entry name" value="PAS_fold_3"/>
</dbReference>
<keyword evidence="12" id="KW-1185">Reference proteome</keyword>
<evidence type="ECO:0000256" key="5">
    <source>
        <dbReference type="ARBA" id="ARBA00022777"/>
    </source>
</evidence>
<comment type="caution">
    <text evidence="11">The sequence shown here is derived from an EMBL/GenBank/DDBJ whole genome shotgun (WGS) entry which is preliminary data.</text>
</comment>
<dbReference type="InterPro" id="IPR003018">
    <property type="entry name" value="GAF"/>
</dbReference>
<evidence type="ECO:0000256" key="3">
    <source>
        <dbReference type="ARBA" id="ARBA00022553"/>
    </source>
</evidence>
<dbReference type="PROSITE" id="PS50110">
    <property type="entry name" value="RESPONSE_REGULATORY"/>
    <property type="match status" value="1"/>
</dbReference>
<dbReference type="Proteomes" id="UP000298277">
    <property type="component" value="Unassembled WGS sequence"/>
</dbReference>
<dbReference type="SMART" id="SM00065">
    <property type="entry name" value="GAF"/>
    <property type="match status" value="1"/>
</dbReference>
<dbReference type="Pfam" id="PF13185">
    <property type="entry name" value="GAF_2"/>
    <property type="match status" value="1"/>
</dbReference>
<dbReference type="SUPFAM" id="SSF47384">
    <property type="entry name" value="Homodimeric domain of signal transducing histidine kinase"/>
    <property type="match status" value="1"/>
</dbReference>
<feature type="domain" description="Response regulatory" evidence="8">
    <location>
        <begin position="9"/>
        <end position="126"/>
    </location>
</feature>
<dbReference type="Gene3D" id="3.40.50.2300">
    <property type="match status" value="1"/>
</dbReference>
<evidence type="ECO:0000259" key="9">
    <source>
        <dbReference type="PROSITE" id="PS50112"/>
    </source>
</evidence>